<keyword evidence="2 4" id="KW-0378">Hydrolase</keyword>
<evidence type="ECO:0000256" key="1">
    <source>
        <dbReference type="ARBA" id="ARBA00000644"/>
    </source>
</evidence>
<dbReference type="InterPro" id="IPR037171">
    <property type="entry name" value="NagB/RpiA_transferase-like"/>
</dbReference>
<dbReference type="AlphaFoldDB" id="A0AAU9EE72"/>
<comment type="caution">
    <text evidence="4">Lacks conserved residue(s) required for the propagation of feature annotation.</text>
</comment>
<dbReference type="GO" id="GO:0006046">
    <property type="term" value="P:N-acetylglucosamine catabolic process"/>
    <property type="evidence" value="ECO:0007669"/>
    <property type="project" value="UniProtKB-UniRule"/>
</dbReference>
<dbReference type="Proteomes" id="UP001321786">
    <property type="component" value="Chromosome"/>
</dbReference>
<dbReference type="HAMAP" id="MF_01241">
    <property type="entry name" value="GlcN6P_deamin"/>
    <property type="match status" value="1"/>
</dbReference>
<feature type="active site" description="Proton acceptor; for enolization step" evidence="4">
    <location>
        <position position="67"/>
    </location>
</feature>
<dbReference type="Pfam" id="PF01182">
    <property type="entry name" value="Glucosamine_iso"/>
    <property type="match status" value="1"/>
</dbReference>
<dbReference type="GO" id="GO:0006043">
    <property type="term" value="P:glucosamine catabolic process"/>
    <property type="evidence" value="ECO:0007669"/>
    <property type="project" value="TreeGrafter"/>
</dbReference>
<dbReference type="InterPro" id="IPR006148">
    <property type="entry name" value="Glc/Gal-6P_isomerase"/>
</dbReference>
<evidence type="ECO:0000256" key="3">
    <source>
        <dbReference type="ARBA" id="ARBA00023277"/>
    </source>
</evidence>
<dbReference type="NCBIfam" id="TIGR00502">
    <property type="entry name" value="nagB"/>
    <property type="match status" value="1"/>
</dbReference>
<keyword evidence="3 4" id="KW-0119">Carbohydrate metabolism</keyword>
<feature type="active site" description="For ring-opening step" evidence="4">
    <location>
        <position position="143"/>
    </location>
</feature>
<dbReference type="GO" id="GO:0005737">
    <property type="term" value="C:cytoplasm"/>
    <property type="evidence" value="ECO:0007669"/>
    <property type="project" value="TreeGrafter"/>
</dbReference>
<reference evidence="6 7" key="1">
    <citation type="submission" date="2023-08" db="EMBL/GenBank/DDBJ databases">
        <title>Helicovermis profunda gen. nov., sp. nov., a novel mesophilic, fermentative bacterium within the Bacillota from a deep-sea hydrothermal vent chimney.</title>
        <authorList>
            <person name="Miyazaki U."/>
            <person name="Mizutani D."/>
            <person name="Hashimoto Y."/>
            <person name="Tame A."/>
            <person name="Sawayama S."/>
            <person name="Miyazaki J."/>
            <person name="Takai K."/>
            <person name="Nakagawa S."/>
        </authorList>
    </citation>
    <scope>NUCLEOTIDE SEQUENCE [LARGE SCALE GENOMIC DNA]</scope>
    <source>
        <strain evidence="6 7">S502</strain>
    </source>
</reference>
<dbReference type="EC" id="3.5.99.6" evidence="4"/>
<proteinExistence type="inferred from homology"/>
<evidence type="ECO:0000313" key="7">
    <source>
        <dbReference type="Proteomes" id="UP001321786"/>
    </source>
</evidence>
<evidence type="ECO:0000259" key="5">
    <source>
        <dbReference type="Pfam" id="PF01182"/>
    </source>
</evidence>
<evidence type="ECO:0000313" key="6">
    <source>
        <dbReference type="EMBL" id="BEP29734.1"/>
    </source>
</evidence>
<dbReference type="GO" id="GO:0019262">
    <property type="term" value="P:N-acetylneuraminate catabolic process"/>
    <property type="evidence" value="ECO:0007669"/>
    <property type="project" value="UniProtKB-UniRule"/>
</dbReference>
<comment type="similarity">
    <text evidence="4">Belongs to the glucosamine/galactosamine-6-phosphate isomerase family. NagB subfamily.</text>
</comment>
<dbReference type="SUPFAM" id="SSF100950">
    <property type="entry name" value="NagB/RpiA/CoA transferase-like"/>
    <property type="match status" value="1"/>
</dbReference>
<dbReference type="GO" id="GO:0004342">
    <property type="term" value="F:glucosamine-6-phosphate deaminase activity"/>
    <property type="evidence" value="ECO:0007669"/>
    <property type="project" value="UniProtKB-UniRule"/>
</dbReference>
<protein>
    <recommendedName>
        <fullName evidence="4">Glucosamine-6-phosphate deaminase</fullName>
        <ecNumber evidence="4">3.5.99.6</ecNumber>
    </recommendedName>
    <alternativeName>
        <fullName evidence="4">GlcN6P deaminase</fullName>
        <shortName evidence="4">GNPDA</shortName>
    </alternativeName>
    <alternativeName>
        <fullName evidence="4">Glucosamine-6-phosphate isomerase</fullName>
    </alternativeName>
</protein>
<evidence type="ECO:0000256" key="2">
    <source>
        <dbReference type="ARBA" id="ARBA00022801"/>
    </source>
</evidence>
<dbReference type="Gene3D" id="3.40.50.1360">
    <property type="match status" value="1"/>
</dbReference>
<accession>A0AAU9EE72</accession>
<comment type="function">
    <text evidence="4">Catalyzes the reversible isomerization-deamination of glucosamine 6-phosphate (GlcN6P) to form fructose 6-phosphate (Fru6P) and ammonium ion.</text>
</comment>
<dbReference type="RefSeq" id="WP_338535351.1">
    <property type="nucleotide sequence ID" value="NZ_AP028654.1"/>
</dbReference>
<dbReference type="FunFam" id="3.40.50.1360:FF:000003">
    <property type="entry name" value="Glucosamine-6-phosphate deaminase"/>
    <property type="match status" value="1"/>
</dbReference>
<name>A0AAU9EE72_9FIRM</name>
<gene>
    <name evidence="6" type="primary">nagB_2</name>
    <name evidence="4" type="synonym">nagB</name>
    <name evidence="6" type="ORF">HLPR_20650</name>
</gene>
<feature type="active site" description="For ring-opening step" evidence="4">
    <location>
        <position position="136"/>
    </location>
</feature>
<dbReference type="PANTHER" id="PTHR11280">
    <property type="entry name" value="GLUCOSAMINE-6-PHOSPHATE ISOMERASE"/>
    <property type="match status" value="1"/>
</dbReference>
<dbReference type="KEGG" id="hprf:HLPR_20650"/>
<feature type="domain" description="Glucosamine/galactosamine-6-phosphate isomerase" evidence="5">
    <location>
        <begin position="15"/>
        <end position="228"/>
    </location>
</feature>
<dbReference type="PROSITE" id="PS01161">
    <property type="entry name" value="GLC_GALNAC_ISOMERASE"/>
    <property type="match status" value="1"/>
</dbReference>
<dbReference type="PANTHER" id="PTHR11280:SF5">
    <property type="entry name" value="GLUCOSAMINE-6-PHOSPHATE ISOMERASE"/>
    <property type="match status" value="1"/>
</dbReference>
<keyword evidence="7" id="KW-1185">Reference proteome</keyword>
<feature type="active site" description="Proton acceptor; for ring-opening step" evidence="4">
    <location>
        <position position="138"/>
    </location>
</feature>
<comment type="catalytic activity">
    <reaction evidence="1 4">
        <text>alpha-D-glucosamine 6-phosphate + H2O = beta-D-fructose 6-phosphate + NH4(+)</text>
        <dbReference type="Rhea" id="RHEA:12172"/>
        <dbReference type="ChEBI" id="CHEBI:15377"/>
        <dbReference type="ChEBI" id="CHEBI:28938"/>
        <dbReference type="ChEBI" id="CHEBI:57634"/>
        <dbReference type="ChEBI" id="CHEBI:75989"/>
        <dbReference type="EC" id="3.5.99.6"/>
    </reaction>
</comment>
<dbReference type="GO" id="GO:0005975">
    <property type="term" value="P:carbohydrate metabolic process"/>
    <property type="evidence" value="ECO:0007669"/>
    <property type="project" value="InterPro"/>
</dbReference>
<sequence length="255" mass="28563">MRIIVAKNYEELSTKAAHLIAGQLIMNPETRLGLATGATPIGTYKVLVKMYNDGLIDFKKIVSFNLDEYYGIDSENAQSYYYFMNKNLFEKVNIDKNNINIPNGMCEDIEKECNDYEAKIRGKGGIDLQLLGIGRNGHIGFNEPDLKFEAMTHLVDLDDDTIDANSRFFDSIDEVPKKAISMGIKTIMHSKKIVLIASGIDKADTVYDMIFGPINPNLPASALQLHKDVTVILDEDAARKISGRRGMDSKYIKIE</sequence>
<dbReference type="EMBL" id="AP028654">
    <property type="protein sequence ID" value="BEP29734.1"/>
    <property type="molecule type" value="Genomic_DNA"/>
</dbReference>
<dbReference type="InterPro" id="IPR018321">
    <property type="entry name" value="Glucosamine6P_isomerase_CS"/>
</dbReference>
<comment type="pathway">
    <text evidence="4">Amino-sugar metabolism; N-acetylneuraminate degradation; D-fructose 6-phosphate from N-acetylneuraminate: step 5/5.</text>
</comment>
<dbReference type="CDD" id="cd01399">
    <property type="entry name" value="GlcN6P_deaminase"/>
    <property type="match status" value="1"/>
</dbReference>
<dbReference type="InterPro" id="IPR004547">
    <property type="entry name" value="Glucosamine6P_isomerase"/>
</dbReference>
<organism evidence="6 7">
    <name type="scientific">Helicovermis profundi</name>
    <dbReference type="NCBI Taxonomy" id="3065157"/>
    <lineage>
        <taxon>Bacteria</taxon>
        <taxon>Bacillati</taxon>
        <taxon>Bacillota</taxon>
        <taxon>Clostridia</taxon>
        <taxon>Helicovermis</taxon>
    </lineage>
</organism>
<evidence type="ECO:0000256" key="4">
    <source>
        <dbReference type="HAMAP-Rule" id="MF_01241"/>
    </source>
</evidence>
<dbReference type="GO" id="GO:0042802">
    <property type="term" value="F:identical protein binding"/>
    <property type="evidence" value="ECO:0007669"/>
    <property type="project" value="TreeGrafter"/>
</dbReference>